<accession>A0ABW2V6T9</accession>
<dbReference type="SUPFAM" id="SSF52833">
    <property type="entry name" value="Thioredoxin-like"/>
    <property type="match status" value="1"/>
</dbReference>
<dbReference type="Proteomes" id="UP001596528">
    <property type="component" value="Unassembled WGS sequence"/>
</dbReference>
<gene>
    <name evidence="2" type="ORF">ACFQWB_12680</name>
</gene>
<feature type="domain" description="Thioredoxin" evidence="1">
    <location>
        <begin position="25"/>
        <end position="102"/>
    </location>
</feature>
<protein>
    <submittedName>
        <fullName evidence="2">Thioredoxin family protein</fullName>
    </submittedName>
</protein>
<reference evidence="3" key="1">
    <citation type="journal article" date="2019" name="Int. J. Syst. Evol. Microbiol.">
        <title>The Global Catalogue of Microorganisms (GCM) 10K type strain sequencing project: providing services to taxonomists for standard genome sequencing and annotation.</title>
        <authorList>
            <consortium name="The Broad Institute Genomics Platform"/>
            <consortium name="The Broad Institute Genome Sequencing Center for Infectious Disease"/>
            <person name="Wu L."/>
            <person name="Ma J."/>
        </authorList>
    </citation>
    <scope>NUCLEOTIDE SEQUENCE [LARGE SCALE GENOMIC DNA]</scope>
    <source>
        <strain evidence="3">JCM 18657</strain>
    </source>
</reference>
<comment type="caution">
    <text evidence="2">The sequence shown here is derived from an EMBL/GenBank/DDBJ whole genome shotgun (WGS) entry which is preliminary data.</text>
</comment>
<dbReference type="Gene3D" id="3.40.30.10">
    <property type="entry name" value="Glutaredoxin"/>
    <property type="match status" value="1"/>
</dbReference>
<proteinExistence type="predicted"/>
<dbReference type="InterPro" id="IPR013766">
    <property type="entry name" value="Thioredoxin_domain"/>
</dbReference>
<evidence type="ECO:0000259" key="1">
    <source>
        <dbReference type="Pfam" id="PF00085"/>
    </source>
</evidence>
<dbReference type="CDD" id="cd02947">
    <property type="entry name" value="TRX_family"/>
    <property type="match status" value="1"/>
</dbReference>
<dbReference type="Pfam" id="PF00085">
    <property type="entry name" value="Thioredoxin"/>
    <property type="match status" value="1"/>
</dbReference>
<keyword evidence="3" id="KW-1185">Reference proteome</keyword>
<dbReference type="RefSeq" id="WP_170209464.1">
    <property type="nucleotide sequence ID" value="NZ_JBHTGQ010000028.1"/>
</dbReference>
<dbReference type="InterPro" id="IPR036249">
    <property type="entry name" value="Thioredoxin-like_sf"/>
</dbReference>
<evidence type="ECO:0000313" key="3">
    <source>
        <dbReference type="Proteomes" id="UP001596528"/>
    </source>
</evidence>
<evidence type="ECO:0000313" key="2">
    <source>
        <dbReference type="EMBL" id="MFC7750775.1"/>
    </source>
</evidence>
<organism evidence="2 3">
    <name type="scientific">Paenibacillus thermoaerophilus</name>
    <dbReference type="NCBI Taxonomy" id="1215385"/>
    <lineage>
        <taxon>Bacteria</taxon>
        <taxon>Bacillati</taxon>
        <taxon>Bacillota</taxon>
        <taxon>Bacilli</taxon>
        <taxon>Bacillales</taxon>
        <taxon>Paenibacillaceae</taxon>
        <taxon>Paenibacillus</taxon>
    </lineage>
</organism>
<name>A0ABW2V6T9_9BACL</name>
<dbReference type="EMBL" id="JBHTGQ010000028">
    <property type="protein sequence ID" value="MFC7750775.1"/>
    <property type="molecule type" value="Genomic_DNA"/>
</dbReference>
<sequence length="109" mass="12643">MRERSETELINEMSEQRRTGAAMAVFVHSPFCGTCKLAERMLDVLEAHDPSLPIVKANINLIPELRERWRIASVPALVFVKNGEREDCLYAFRSVVHLHDWLQRRLKQA</sequence>